<feature type="repeat" description="1" evidence="7">
    <location>
        <begin position="131"/>
        <end position="214"/>
    </location>
</feature>
<dbReference type="PANTHER" id="PTHR11618:SF13">
    <property type="entry name" value="TRANSCRIPTION INITIATION FACTOR IIB"/>
    <property type="match status" value="1"/>
</dbReference>
<dbReference type="Gene3D" id="1.10.472.10">
    <property type="entry name" value="Cyclin-like"/>
    <property type="match status" value="1"/>
</dbReference>
<dbReference type="PROSITE" id="PS00782">
    <property type="entry name" value="TFIIB"/>
    <property type="match status" value="2"/>
</dbReference>
<comment type="caution">
    <text evidence="10">The sequence shown here is derived from an EMBL/GenBank/DDBJ whole genome shotgun (WGS) entry which is preliminary data.</text>
</comment>
<evidence type="ECO:0000313" key="10">
    <source>
        <dbReference type="EMBL" id="HEU97292.1"/>
    </source>
</evidence>
<dbReference type="InterPro" id="IPR023484">
    <property type="entry name" value="TFIIB_arc"/>
</dbReference>
<comment type="similarity">
    <text evidence="1 7">Belongs to the TFIIB family.</text>
</comment>
<dbReference type="FunFam" id="1.10.472.170:FF:000001">
    <property type="entry name" value="Transcription initiation factor IIB"/>
    <property type="match status" value="1"/>
</dbReference>
<feature type="region of interest" description="Disordered" evidence="8">
    <location>
        <begin position="1"/>
        <end position="26"/>
    </location>
</feature>
<dbReference type="GO" id="GO:0070897">
    <property type="term" value="P:transcription preinitiation complex assembly"/>
    <property type="evidence" value="ECO:0007669"/>
    <property type="project" value="InterPro"/>
</dbReference>
<evidence type="ECO:0000256" key="7">
    <source>
        <dbReference type="HAMAP-Rule" id="MF_00383"/>
    </source>
</evidence>
<dbReference type="Pfam" id="PF00382">
    <property type="entry name" value="TFIIB"/>
    <property type="match status" value="2"/>
</dbReference>
<dbReference type="NCBIfam" id="NF001658">
    <property type="entry name" value="PRK00423.1"/>
    <property type="match status" value="1"/>
</dbReference>
<dbReference type="AlphaFoldDB" id="A0A7C2YKU5"/>
<organism evidence="10">
    <name type="scientific">Fervidicoccus fontis</name>
    <dbReference type="NCBI Taxonomy" id="683846"/>
    <lineage>
        <taxon>Archaea</taxon>
        <taxon>Thermoproteota</taxon>
        <taxon>Thermoprotei</taxon>
        <taxon>Fervidicoccales</taxon>
        <taxon>Fervidicoccaceae</taxon>
        <taxon>Fervidicoccus</taxon>
    </lineage>
</organism>
<evidence type="ECO:0000256" key="4">
    <source>
        <dbReference type="ARBA" id="ARBA00023015"/>
    </source>
</evidence>
<evidence type="ECO:0000256" key="6">
    <source>
        <dbReference type="ARBA" id="ARBA00053882"/>
    </source>
</evidence>
<feature type="domain" description="Cyclin-like" evidence="9">
    <location>
        <begin position="131"/>
        <end position="212"/>
    </location>
</feature>
<protein>
    <recommendedName>
        <fullName evidence="2 7">Transcription initiation factor IIB</fullName>
        <shortName evidence="7">TFIIB</shortName>
    </recommendedName>
</protein>
<dbReference type="Proteomes" id="UP000885664">
    <property type="component" value="Unassembled WGS sequence"/>
</dbReference>
<dbReference type="PANTHER" id="PTHR11618">
    <property type="entry name" value="TRANSCRIPTION INITIATION FACTOR IIB-RELATED"/>
    <property type="match status" value="1"/>
</dbReference>
<dbReference type="PRINTS" id="PR00685">
    <property type="entry name" value="TIFACTORIIB"/>
</dbReference>
<keyword evidence="3 7" id="KW-0677">Repeat</keyword>
<dbReference type="FunFam" id="1.10.472.10:FF:000023">
    <property type="entry name" value="Transcription initiation factor IIB"/>
    <property type="match status" value="1"/>
</dbReference>
<proteinExistence type="inferred from homology"/>
<dbReference type="GO" id="GO:0003700">
    <property type="term" value="F:DNA-binding transcription factor activity"/>
    <property type="evidence" value="ECO:0007669"/>
    <property type="project" value="UniProtKB-UniRule"/>
</dbReference>
<dbReference type="SUPFAM" id="SSF57783">
    <property type="entry name" value="Zinc beta-ribbon"/>
    <property type="match status" value="1"/>
</dbReference>
<dbReference type="InterPro" id="IPR013763">
    <property type="entry name" value="Cyclin-like_dom"/>
</dbReference>
<dbReference type="GO" id="GO:0017025">
    <property type="term" value="F:TBP-class protein binding"/>
    <property type="evidence" value="ECO:0007669"/>
    <property type="project" value="InterPro"/>
</dbReference>
<comment type="caution">
    <text evidence="7">Lacks conserved residue(s) required for the propagation of feature annotation.</text>
</comment>
<evidence type="ECO:0000256" key="5">
    <source>
        <dbReference type="ARBA" id="ARBA00023163"/>
    </source>
</evidence>
<evidence type="ECO:0000256" key="3">
    <source>
        <dbReference type="ARBA" id="ARBA00022737"/>
    </source>
</evidence>
<dbReference type="InterPro" id="IPR036915">
    <property type="entry name" value="Cyclin-like_sf"/>
</dbReference>
<dbReference type="InterPro" id="IPR013150">
    <property type="entry name" value="TFIIB_cyclin"/>
</dbReference>
<evidence type="ECO:0000259" key="9">
    <source>
        <dbReference type="SMART" id="SM00385"/>
    </source>
</evidence>
<gene>
    <name evidence="7" type="primary">tfb</name>
    <name evidence="10" type="ORF">ENO36_00350</name>
</gene>
<evidence type="ECO:0000256" key="1">
    <source>
        <dbReference type="ARBA" id="ARBA00010857"/>
    </source>
</evidence>
<reference evidence="10" key="1">
    <citation type="journal article" date="2020" name="mSystems">
        <title>Genome- and Community-Level Interaction Insights into Carbon Utilization and Element Cycling Functions of Hydrothermarchaeota in Hydrothermal Sediment.</title>
        <authorList>
            <person name="Zhou Z."/>
            <person name="Liu Y."/>
            <person name="Xu W."/>
            <person name="Pan J."/>
            <person name="Luo Z.H."/>
            <person name="Li M."/>
        </authorList>
    </citation>
    <scope>NUCLEOTIDE SEQUENCE [LARGE SCALE GENOMIC DNA]</scope>
    <source>
        <strain evidence="10">SpSt-1259</strain>
    </source>
</reference>
<sequence>MSEKPSKEEGSKKEEKESVPCPPEAIVFDPERGEYICSTTGEVLEEKLVNQGPEWRAFTPEEKEKRARIGGPLSPTVHDRGLTTLIDWRDRDASGKKLEPKKRLEFLRYRKWQIRSRIQSSIDRNLAQAMNELNRISNQLHLNRAVREEAAIIYRKAVEKGLVRGRSIESVVAASVYVACRLKKLPRTLDEIAQHTRANRKEIARCYRLLVKELQIKVPIVDPIDYIPRMGSLLDLSGKTMNIAAKIVKVAKQKALTAGKDPTGLAAAAIYIATLLENERRTQKEIANIAGVTEVTVRNRYKELVSELNLDIPEEE</sequence>
<dbReference type="CDD" id="cd20550">
    <property type="entry name" value="CYCLIN_TFIIB_archaea_like_rpt2"/>
    <property type="match status" value="1"/>
</dbReference>
<keyword evidence="4 7" id="KW-0805">Transcription regulation</keyword>
<dbReference type="SUPFAM" id="SSF47954">
    <property type="entry name" value="Cyclin-like"/>
    <property type="match status" value="2"/>
</dbReference>
<dbReference type="InterPro" id="IPR000812">
    <property type="entry name" value="TFIIB"/>
</dbReference>
<dbReference type="InterPro" id="IPR013137">
    <property type="entry name" value="Znf_TFIIB"/>
</dbReference>
<name>A0A7C2YKU5_9CREN</name>
<dbReference type="HAMAP" id="MF_00383">
    <property type="entry name" value="TF2B_arch"/>
    <property type="match status" value="1"/>
</dbReference>
<dbReference type="CDD" id="cd20549">
    <property type="entry name" value="CYCLIN_TFIIB_archaea_like_rpt1"/>
    <property type="match status" value="1"/>
</dbReference>
<dbReference type="Pfam" id="PF08271">
    <property type="entry name" value="Zn_Ribbon_TF"/>
    <property type="match status" value="1"/>
</dbReference>
<evidence type="ECO:0000256" key="8">
    <source>
        <dbReference type="SAM" id="MobiDB-lite"/>
    </source>
</evidence>
<dbReference type="EMBL" id="DSFE01000008">
    <property type="protein sequence ID" value="HEU97292.1"/>
    <property type="molecule type" value="Genomic_DNA"/>
</dbReference>
<dbReference type="InterPro" id="IPR023486">
    <property type="entry name" value="TFIIB_CS"/>
</dbReference>
<evidence type="ECO:0000256" key="2">
    <source>
        <dbReference type="ARBA" id="ARBA00013932"/>
    </source>
</evidence>
<accession>A0A7C2YKU5</accession>
<comment type="function">
    <text evidence="6 7">Stabilizes TBP binding to an archaeal box-A promoter. Also responsible for recruiting RNA polymerase II to the pre-initiation complex (DNA-TBP-TFIIB).</text>
</comment>
<feature type="compositionally biased region" description="Basic and acidic residues" evidence="8">
    <location>
        <begin position="1"/>
        <end position="18"/>
    </location>
</feature>
<keyword evidence="5 7" id="KW-0804">Transcription</keyword>
<dbReference type="Gene3D" id="1.10.472.170">
    <property type="match status" value="1"/>
</dbReference>
<dbReference type="SMART" id="SM00385">
    <property type="entry name" value="CYCLIN"/>
    <property type="match status" value="2"/>
</dbReference>
<feature type="repeat" description="2" evidence="7">
    <location>
        <begin position="225"/>
        <end position="306"/>
    </location>
</feature>
<feature type="domain" description="Cyclin-like" evidence="9">
    <location>
        <begin position="225"/>
        <end position="306"/>
    </location>
</feature>
<dbReference type="GO" id="GO:0097550">
    <property type="term" value="C:transcription preinitiation complex"/>
    <property type="evidence" value="ECO:0007669"/>
    <property type="project" value="TreeGrafter"/>
</dbReference>